<reference evidence="8" key="4">
    <citation type="journal article" date="2015" name="G3 (Bethesda)">
        <title>Genome sequences of three phytopathogenic species of the Magnaporthaceae family of fungi.</title>
        <authorList>
            <person name="Okagaki L.H."/>
            <person name="Nunes C.C."/>
            <person name="Sailsbery J."/>
            <person name="Clay B."/>
            <person name="Brown D."/>
            <person name="John T."/>
            <person name="Oh Y."/>
            <person name="Young N."/>
            <person name="Fitzgerald M."/>
            <person name="Haas B.J."/>
            <person name="Zeng Q."/>
            <person name="Young S."/>
            <person name="Adiconis X."/>
            <person name="Fan L."/>
            <person name="Levin J.Z."/>
            <person name="Mitchell T.K."/>
            <person name="Okubara P.A."/>
            <person name="Farman M.L."/>
            <person name="Kohn L.M."/>
            <person name="Birren B."/>
            <person name="Ma L.-J."/>
            <person name="Dean R.A."/>
        </authorList>
    </citation>
    <scope>NUCLEOTIDE SEQUENCE</scope>
    <source>
        <strain evidence="8">R3-111a-1</strain>
    </source>
</reference>
<feature type="compositionally biased region" description="Polar residues" evidence="5">
    <location>
        <begin position="64"/>
        <end position="74"/>
    </location>
</feature>
<gene>
    <name evidence="8" type="primary">20347616</name>
    <name evidence="7" type="ORF">GGTG_07158</name>
</gene>
<evidence type="ECO:0000256" key="2">
    <source>
        <dbReference type="ARBA" id="ARBA00022692"/>
    </source>
</evidence>
<dbReference type="GO" id="GO:0016020">
    <property type="term" value="C:membrane"/>
    <property type="evidence" value="ECO:0007669"/>
    <property type="project" value="UniProtKB-SubCell"/>
</dbReference>
<keyword evidence="9" id="KW-1185">Reference proteome</keyword>
<keyword evidence="4 6" id="KW-0472">Membrane</keyword>
<evidence type="ECO:0000313" key="8">
    <source>
        <dbReference type="EnsemblFungi" id="EJT77246"/>
    </source>
</evidence>
<evidence type="ECO:0000313" key="7">
    <source>
        <dbReference type="EMBL" id="EJT77246.1"/>
    </source>
</evidence>
<reference evidence="7" key="3">
    <citation type="submission" date="2010-09" db="EMBL/GenBank/DDBJ databases">
        <title>Annotation of Gaeumannomyces graminis var. tritici R3-111a-1.</title>
        <authorList>
            <consortium name="The Broad Institute Genome Sequencing Platform"/>
            <person name="Ma L.-J."/>
            <person name="Dead R."/>
            <person name="Young S.K."/>
            <person name="Zeng Q."/>
            <person name="Gargeya S."/>
            <person name="Fitzgerald M."/>
            <person name="Haas B."/>
            <person name="Abouelleil A."/>
            <person name="Alvarado L."/>
            <person name="Arachchi H.M."/>
            <person name="Berlin A."/>
            <person name="Brown A."/>
            <person name="Chapman S.B."/>
            <person name="Chen Z."/>
            <person name="Dunbar C."/>
            <person name="Freedman E."/>
            <person name="Gearin G."/>
            <person name="Gellesch M."/>
            <person name="Goldberg J."/>
            <person name="Griggs A."/>
            <person name="Gujja S."/>
            <person name="Heiman D."/>
            <person name="Howarth C."/>
            <person name="Larson L."/>
            <person name="Lui A."/>
            <person name="MacDonald P.J.P."/>
            <person name="Mehta T."/>
            <person name="Montmayeur A."/>
            <person name="Murphy C."/>
            <person name="Neiman D."/>
            <person name="Pearson M."/>
            <person name="Priest M."/>
            <person name="Roberts A."/>
            <person name="Saif S."/>
            <person name="Shea T."/>
            <person name="Shenoy N."/>
            <person name="Sisk P."/>
            <person name="Stolte C."/>
            <person name="Sykes S."/>
            <person name="Yandava C."/>
            <person name="Wortman J."/>
            <person name="Nusbaum C."/>
            <person name="Birren B."/>
        </authorList>
    </citation>
    <scope>NUCLEOTIDE SEQUENCE</scope>
    <source>
        <strain evidence="7">R3-111a-1</strain>
    </source>
</reference>
<dbReference type="VEuPathDB" id="FungiDB:GGTG_07158"/>
<reference evidence="8" key="5">
    <citation type="submission" date="2018-04" db="UniProtKB">
        <authorList>
            <consortium name="EnsemblFungi"/>
        </authorList>
    </citation>
    <scope>IDENTIFICATION</scope>
    <source>
        <strain evidence="8">R3-111a-1</strain>
    </source>
</reference>
<dbReference type="AlphaFoldDB" id="J3P0W2"/>
<name>J3P0W2_GAET3</name>
<evidence type="ECO:0000256" key="3">
    <source>
        <dbReference type="ARBA" id="ARBA00022989"/>
    </source>
</evidence>
<dbReference type="GeneID" id="20347616"/>
<dbReference type="STRING" id="644352.J3P0W2"/>
<proteinExistence type="predicted"/>
<evidence type="ECO:0000256" key="1">
    <source>
        <dbReference type="ARBA" id="ARBA00004370"/>
    </source>
</evidence>
<evidence type="ECO:0000256" key="4">
    <source>
        <dbReference type="ARBA" id="ARBA00023136"/>
    </source>
</evidence>
<dbReference type="HOGENOM" id="CLU_2073637_0_0_1"/>
<evidence type="ECO:0000256" key="5">
    <source>
        <dbReference type="SAM" id="MobiDB-lite"/>
    </source>
</evidence>
<feature type="region of interest" description="Disordered" evidence="5">
    <location>
        <begin position="57"/>
        <end position="122"/>
    </location>
</feature>
<dbReference type="InterPro" id="IPR026910">
    <property type="entry name" value="Shisa"/>
</dbReference>
<evidence type="ECO:0000313" key="9">
    <source>
        <dbReference type="Proteomes" id="UP000006039"/>
    </source>
</evidence>
<reference evidence="9" key="1">
    <citation type="submission" date="2010-07" db="EMBL/GenBank/DDBJ databases">
        <title>The genome sequence of Gaeumannomyces graminis var. tritici strain R3-111a-1.</title>
        <authorList>
            <consortium name="The Broad Institute Genome Sequencing Platform"/>
            <person name="Ma L.-J."/>
            <person name="Dead R."/>
            <person name="Young S."/>
            <person name="Zeng Q."/>
            <person name="Koehrsen M."/>
            <person name="Alvarado L."/>
            <person name="Berlin A."/>
            <person name="Chapman S.B."/>
            <person name="Chen Z."/>
            <person name="Freedman E."/>
            <person name="Gellesch M."/>
            <person name="Goldberg J."/>
            <person name="Griggs A."/>
            <person name="Gujja S."/>
            <person name="Heilman E.R."/>
            <person name="Heiman D."/>
            <person name="Hepburn T."/>
            <person name="Howarth C."/>
            <person name="Jen D."/>
            <person name="Larson L."/>
            <person name="Mehta T."/>
            <person name="Neiman D."/>
            <person name="Pearson M."/>
            <person name="Roberts A."/>
            <person name="Saif S."/>
            <person name="Shea T."/>
            <person name="Shenoy N."/>
            <person name="Sisk P."/>
            <person name="Stolte C."/>
            <person name="Sykes S."/>
            <person name="Walk T."/>
            <person name="White J."/>
            <person name="Yandava C."/>
            <person name="Haas B."/>
            <person name="Nusbaum C."/>
            <person name="Birren B."/>
        </authorList>
    </citation>
    <scope>NUCLEOTIDE SEQUENCE [LARGE SCALE GENOMIC DNA]</scope>
    <source>
        <strain evidence="9">R3-111a-1</strain>
    </source>
</reference>
<dbReference type="PANTHER" id="PTHR31395">
    <property type="entry name" value="SHISA"/>
    <property type="match status" value="1"/>
</dbReference>
<dbReference type="Proteomes" id="UP000006039">
    <property type="component" value="Unassembled WGS sequence"/>
</dbReference>
<sequence>MDHVSMLMERAARTQRKSTARRLATGAIVGIAIACFVVFLGFLLCCYCCCFRRRRQRSRELEDQQPQMSSSNNGDGMMGKFRSMMPGNQNNGAPLPSTPTGGPDQGFHNQYPHVQQPTPAYR</sequence>
<dbReference type="PANTHER" id="PTHR31395:SF23">
    <property type="entry name" value="GEO05642P1"/>
    <property type="match status" value="1"/>
</dbReference>
<reference evidence="7" key="2">
    <citation type="submission" date="2010-07" db="EMBL/GenBank/DDBJ databases">
        <authorList>
            <consortium name="The Broad Institute Genome Sequencing Platform"/>
            <consortium name="Broad Institute Genome Sequencing Center for Infectious Disease"/>
            <person name="Ma L.-J."/>
            <person name="Dead R."/>
            <person name="Young S."/>
            <person name="Zeng Q."/>
            <person name="Koehrsen M."/>
            <person name="Alvarado L."/>
            <person name="Berlin A."/>
            <person name="Chapman S.B."/>
            <person name="Chen Z."/>
            <person name="Freedman E."/>
            <person name="Gellesch M."/>
            <person name="Goldberg J."/>
            <person name="Griggs A."/>
            <person name="Gujja S."/>
            <person name="Heilman E.R."/>
            <person name="Heiman D."/>
            <person name="Hepburn T."/>
            <person name="Howarth C."/>
            <person name="Jen D."/>
            <person name="Larson L."/>
            <person name="Mehta T."/>
            <person name="Neiman D."/>
            <person name="Pearson M."/>
            <person name="Roberts A."/>
            <person name="Saif S."/>
            <person name="Shea T."/>
            <person name="Shenoy N."/>
            <person name="Sisk P."/>
            <person name="Stolte C."/>
            <person name="Sykes S."/>
            <person name="Walk T."/>
            <person name="White J."/>
            <person name="Yandava C."/>
            <person name="Haas B."/>
            <person name="Nusbaum C."/>
            <person name="Birren B."/>
        </authorList>
    </citation>
    <scope>NUCLEOTIDE SEQUENCE</scope>
    <source>
        <strain evidence="7">R3-111a-1</strain>
    </source>
</reference>
<comment type="subcellular location">
    <subcellularLocation>
        <location evidence="1">Membrane</location>
    </subcellularLocation>
</comment>
<keyword evidence="2 6" id="KW-0812">Transmembrane</keyword>
<protein>
    <submittedName>
        <fullName evidence="7 8">Uncharacterized protein</fullName>
    </submittedName>
</protein>
<organism evidence="7">
    <name type="scientific">Gaeumannomyces tritici (strain R3-111a-1)</name>
    <name type="common">Wheat and barley take-all root rot fungus</name>
    <name type="synonym">Gaeumannomyces graminis var. tritici</name>
    <dbReference type="NCBI Taxonomy" id="644352"/>
    <lineage>
        <taxon>Eukaryota</taxon>
        <taxon>Fungi</taxon>
        <taxon>Dikarya</taxon>
        <taxon>Ascomycota</taxon>
        <taxon>Pezizomycotina</taxon>
        <taxon>Sordariomycetes</taxon>
        <taxon>Sordariomycetidae</taxon>
        <taxon>Magnaporthales</taxon>
        <taxon>Magnaporthaceae</taxon>
        <taxon>Gaeumannomyces</taxon>
    </lineage>
</organism>
<feature type="compositionally biased region" description="Polar residues" evidence="5">
    <location>
        <begin position="112"/>
        <end position="122"/>
    </location>
</feature>
<keyword evidence="3 6" id="KW-1133">Transmembrane helix</keyword>
<accession>J3P0W2</accession>
<dbReference type="eggNOG" id="ENOG502TGX5">
    <property type="taxonomic scope" value="Eukaryota"/>
</dbReference>
<dbReference type="EnsemblFungi" id="EJT77246">
    <property type="protein sequence ID" value="EJT77246"/>
    <property type="gene ID" value="GGTG_07158"/>
</dbReference>
<dbReference type="EMBL" id="GL385397">
    <property type="protein sequence ID" value="EJT77246.1"/>
    <property type="molecule type" value="Genomic_DNA"/>
</dbReference>
<feature type="transmembrane region" description="Helical" evidence="6">
    <location>
        <begin position="27"/>
        <end position="50"/>
    </location>
</feature>
<dbReference type="RefSeq" id="XP_009223246.1">
    <property type="nucleotide sequence ID" value="XM_009224982.1"/>
</dbReference>
<evidence type="ECO:0000256" key="6">
    <source>
        <dbReference type="SAM" id="Phobius"/>
    </source>
</evidence>